<dbReference type="RefSeq" id="WP_107014528.1">
    <property type="nucleotide sequence ID" value="NZ_KZ679038.1"/>
</dbReference>
<name>A0A2P8QEU3_9ACTN</name>
<dbReference type="EMBL" id="PYBJ01000001">
    <property type="protein sequence ID" value="PSM44773.1"/>
    <property type="molecule type" value="Genomic_DNA"/>
</dbReference>
<sequence length="274" mass="29193">MLLIDKAVYGHETYAGARAAVFRVLGEKAPAEGSTERALLGLIVFIAASATDTFELQDVMQVYDDYKEEAAEAARQTAADREWCLENMKQHSGMASKMNTAQRKQETSVAALKEAGTVLITRGTSPAQTRKIIANGTFGGLPLNPLLVDPPSDAMATAQTGLGLKDTTKDPIEEWSLNQLQGFALDGFLLIAQAHVNRVTLPTSDAATVEGEAGVCGYAAAGLIGVLILQQGESSGMPAQQRELERKTKWIGYNKPAVVNALKAAANKNRNAGF</sequence>
<evidence type="ECO:0000313" key="2">
    <source>
        <dbReference type="Proteomes" id="UP000240429"/>
    </source>
</evidence>
<dbReference type="OrthoDB" id="4551780at2"/>
<gene>
    <name evidence="1" type="ORF">C6Y14_01185</name>
</gene>
<reference evidence="1 2" key="1">
    <citation type="submission" date="2018-03" db="EMBL/GenBank/DDBJ databases">
        <title>Streptomyces dioscori sp. nov., a novel endophytic actinobacterium isolated from bulbil of Dioscorea bulbifera L.</title>
        <authorList>
            <person name="Zhikuan W."/>
        </authorList>
    </citation>
    <scope>NUCLEOTIDE SEQUENCE [LARGE SCALE GENOMIC DNA]</scope>
    <source>
        <strain evidence="1 2">A217</strain>
    </source>
</reference>
<proteinExistence type="predicted"/>
<accession>A0A2P8QEU3</accession>
<dbReference type="AlphaFoldDB" id="A0A2P8QEU3"/>
<keyword evidence="2" id="KW-1185">Reference proteome</keyword>
<organism evidence="1 2">
    <name type="scientific">Streptomyces dioscori</name>
    <dbReference type="NCBI Taxonomy" id="2109333"/>
    <lineage>
        <taxon>Bacteria</taxon>
        <taxon>Bacillati</taxon>
        <taxon>Actinomycetota</taxon>
        <taxon>Actinomycetes</taxon>
        <taxon>Kitasatosporales</taxon>
        <taxon>Streptomycetaceae</taxon>
        <taxon>Streptomyces</taxon>
        <taxon>Streptomyces aurantiacus group</taxon>
    </lineage>
</organism>
<protein>
    <submittedName>
        <fullName evidence="1">Uncharacterized protein</fullName>
    </submittedName>
</protein>
<comment type="caution">
    <text evidence="1">The sequence shown here is derived from an EMBL/GenBank/DDBJ whole genome shotgun (WGS) entry which is preliminary data.</text>
</comment>
<evidence type="ECO:0000313" key="1">
    <source>
        <dbReference type="EMBL" id="PSM44773.1"/>
    </source>
</evidence>
<dbReference type="Proteomes" id="UP000240429">
    <property type="component" value="Unassembled WGS sequence"/>
</dbReference>